<reference evidence="1 2" key="1">
    <citation type="submission" date="2015-01" db="EMBL/GenBank/DDBJ databases">
        <title>Evolution of Trichinella species and genotypes.</title>
        <authorList>
            <person name="Korhonen P.K."/>
            <person name="Edoardo P."/>
            <person name="Giuseppe L.R."/>
            <person name="Gasser R.B."/>
        </authorList>
    </citation>
    <scope>NUCLEOTIDE SEQUENCE [LARGE SCALE GENOMIC DNA]</scope>
    <source>
        <strain evidence="1">ISS1029</strain>
    </source>
</reference>
<sequence>MCTIVPFVGLLPTNLHLQMFIAMGHLSQDLWLLLYAPV</sequence>
<evidence type="ECO:0000313" key="2">
    <source>
        <dbReference type="Proteomes" id="UP000055024"/>
    </source>
</evidence>
<organism evidence="1 2">
    <name type="scientific">Trichinella zimbabwensis</name>
    <dbReference type="NCBI Taxonomy" id="268475"/>
    <lineage>
        <taxon>Eukaryota</taxon>
        <taxon>Metazoa</taxon>
        <taxon>Ecdysozoa</taxon>
        <taxon>Nematoda</taxon>
        <taxon>Enoplea</taxon>
        <taxon>Dorylaimia</taxon>
        <taxon>Trichinellida</taxon>
        <taxon>Trichinellidae</taxon>
        <taxon>Trichinella</taxon>
    </lineage>
</organism>
<keyword evidence="2" id="KW-1185">Reference proteome</keyword>
<comment type="caution">
    <text evidence="1">The sequence shown here is derived from an EMBL/GenBank/DDBJ whole genome shotgun (WGS) entry which is preliminary data.</text>
</comment>
<dbReference type="Proteomes" id="UP000055024">
    <property type="component" value="Unassembled WGS sequence"/>
</dbReference>
<proteinExistence type="predicted"/>
<evidence type="ECO:0000313" key="1">
    <source>
        <dbReference type="EMBL" id="KRY64442.1"/>
    </source>
</evidence>
<gene>
    <name evidence="1" type="ORF">T11_15818</name>
</gene>
<dbReference type="AlphaFoldDB" id="A0A0V1DSG6"/>
<dbReference type="EMBL" id="JYDP01007813">
    <property type="protein sequence ID" value="KRY64442.1"/>
    <property type="molecule type" value="Genomic_DNA"/>
</dbReference>
<protein>
    <submittedName>
        <fullName evidence="1">Uncharacterized protein</fullName>
    </submittedName>
</protein>
<accession>A0A0V1DSG6</accession>
<name>A0A0V1DSG6_9BILA</name>